<dbReference type="EMBL" id="CP039345">
    <property type="protein sequence ID" value="QCD77937.1"/>
    <property type="molecule type" value="Genomic_DNA"/>
</dbReference>
<organism evidence="2 3">
    <name type="scientific">Vigna unguiculata</name>
    <name type="common">Cowpea</name>
    <dbReference type="NCBI Taxonomy" id="3917"/>
    <lineage>
        <taxon>Eukaryota</taxon>
        <taxon>Viridiplantae</taxon>
        <taxon>Streptophyta</taxon>
        <taxon>Embryophyta</taxon>
        <taxon>Tracheophyta</taxon>
        <taxon>Spermatophyta</taxon>
        <taxon>Magnoliopsida</taxon>
        <taxon>eudicotyledons</taxon>
        <taxon>Gunneridae</taxon>
        <taxon>Pentapetalae</taxon>
        <taxon>rosids</taxon>
        <taxon>fabids</taxon>
        <taxon>Fabales</taxon>
        <taxon>Fabaceae</taxon>
        <taxon>Papilionoideae</taxon>
        <taxon>50 kb inversion clade</taxon>
        <taxon>NPAAA clade</taxon>
        <taxon>indigoferoid/millettioid clade</taxon>
        <taxon>Phaseoleae</taxon>
        <taxon>Vigna</taxon>
    </lineage>
</organism>
<proteinExistence type="predicted"/>
<evidence type="ECO:0000313" key="3">
    <source>
        <dbReference type="Proteomes" id="UP000501690"/>
    </source>
</evidence>
<accession>A0A4D6KQH7</accession>
<evidence type="ECO:0008006" key="4">
    <source>
        <dbReference type="Google" id="ProtNLM"/>
    </source>
</evidence>
<protein>
    <recommendedName>
        <fullName evidence="4">Secreted protein</fullName>
    </recommendedName>
</protein>
<sequence>MGDENLPSSWFWFFCLCAFTVLPDLCGCEIFNRFPFSDSHEDIDYSSYSLSLSLSHSATSLTQFLFRDFCFF</sequence>
<reference evidence="2 3" key="1">
    <citation type="submission" date="2019-04" db="EMBL/GenBank/DDBJ databases">
        <title>An improved genome assembly and genetic linkage map for asparagus bean, Vigna unguiculata ssp. sesquipedialis.</title>
        <authorList>
            <person name="Xia Q."/>
            <person name="Zhang R."/>
            <person name="Dong Y."/>
        </authorList>
    </citation>
    <scope>NUCLEOTIDE SEQUENCE [LARGE SCALE GENOMIC DNA]</scope>
    <source>
        <tissue evidence="2">Leaf</tissue>
    </source>
</reference>
<dbReference type="Proteomes" id="UP000501690">
    <property type="component" value="Linkage Group LG1"/>
</dbReference>
<dbReference type="AlphaFoldDB" id="A0A4D6KQH7"/>
<keyword evidence="1" id="KW-0732">Signal</keyword>
<evidence type="ECO:0000313" key="2">
    <source>
        <dbReference type="EMBL" id="QCD77937.1"/>
    </source>
</evidence>
<gene>
    <name evidence="2" type="ORF">DEO72_LG1g1565</name>
</gene>
<feature type="chain" id="PRO_5020025046" description="Secreted protein" evidence="1">
    <location>
        <begin position="29"/>
        <end position="72"/>
    </location>
</feature>
<keyword evidence="3" id="KW-1185">Reference proteome</keyword>
<name>A0A4D6KQH7_VIGUN</name>
<feature type="signal peptide" evidence="1">
    <location>
        <begin position="1"/>
        <end position="28"/>
    </location>
</feature>
<evidence type="ECO:0000256" key="1">
    <source>
        <dbReference type="SAM" id="SignalP"/>
    </source>
</evidence>